<dbReference type="InterPro" id="IPR029064">
    <property type="entry name" value="Ribosomal_eL30-like_sf"/>
</dbReference>
<keyword evidence="1" id="KW-0687">Ribonucleoprotein</keyword>
<evidence type="ECO:0000313" key="1">
    <source>
        <dbReference type="EMBL" id="MDQ0480970.1"/>
    </source>
</evidence>
<dbReference type="EMBL" id="JAUSWN010000037">
    <property type="protein sequence ID" value="MDQ0480970.1"/>
    <property type="molecule type" value="Genomic_DNA"/>
</dbReference>
<protein>
    <submittedName>
        <fullName evidence="1">Large subunit ribosomal protein L7A</fullName>
    </submittedName>
</protein>
<accession>A0ABU0JWX9</accession>
<evidence type="ECO:0000313" key="2">
    <source>
        <dbReference type="Proteomes" id="UP001224418"/>
    </source>
</evidence>
<comment type="caution">
    <text evidence="1">The sequence shown here is derived from an EMBL/GenBank/DDBJ whole genome shotgun (WGS) entry which is preliminary data.</text>
</comment>
<organism evidence="1 2">
    <name type="scientific">Hathewaya limosa</name>
    <name type="common">Clostridium limosum</name>
    <dbReference type="NCBI Taxonomy" id="1536"/>
    <lineage>
        <taxon>Bacteria</taxon>
        <taxon>Bacillati</taxon>
        <taxon>Bacillota</taxon>
        <taxon>Clostridia</taxon>
        <taxon>Eubacteriales</taxon>
        <taxon>Clostridiaceae</taxon>
        <taxon>Hathewaya</taxon>
    </lineage>
</organism>
<reference evidence="1 2" key="1">
    <citation type="submission" date="2023-07" db="EMBL/GenBank/DDBJ databases">
        <title>Genomic Encyclopedia of Type Strains, Phase IV (KMG-IV): sequencing the most valuable type-strain genomes for metagenomic binning, comparative biology and taxonomic classification.</title>
        <authorList>
            <person name="Goeker M."/>
        </authorList>
    </citation>
    <scope>NUCLEOTIDE SEQUENCE [LARGE SCALE GENOMIC DNA]</scope>
    <source>
        <strain evidence="1 2">DSM 1400</strain>
    </source>
</reference>
<dbReference type="Proteomes" id="UP001224418">
    <property type="component" value="Unassembled WGS sequence"/>
</dbReference>
<dbReference type="Gene3D" id="3.30.1330.30">
    <property type="match status" value="1"/>
</dbReference>
<dbReference type="GO" id="GO:0005840">
    <property type="term" value="C:ribosome"/>
    <property type="evidence" value="ECO:0007669"/>
    <property type="project" value="UniProtKB-KW"/>
</dbReference>
<keyword evidence="1" id="KW-0689">Ribosomal protein</keyword>
<keyword evidence="2" id="KW-1185">Reference proteome</keyword>
<dbReference type="RefSeq" id="WP_111944106.1">
    <property type="nucleotide sequence ID" value="NZ_BAAACJ010000043.1"/>
</dbReference>
<proteinExistence type="predicted"/>
<name>A0ABU0JWX9_HATLI</name>
<sequence length="81" mass="8831">MLDNKSNKIVGVKQSVKLLKSLQNYANLKIYVANDAEIGVIKPLVELAKCKQLEVNYVATMKELGQLCEIDVGAAAALILE</sequence>
<gene>
    <name evidence="1" type="ORF">QOZ93_002721</name>
</gene>
<dbReference type="SUPFAM" id="SSF55315">
    <property type="entry name" value="L30e-like"/>
    <property type="match status" value="1"/>
</dbReference>